<evidence type="ECO:0000313" key="4">
    <source>
        <dbReference type="Proteomes" id="UP001201449"/>
    </source>
</evidence>
<dbReference type="Proteomes" id="UP001201449">
    <property type="component" value="Unassembled WGS sequence"/>
</dbReference>
<accession>A0ABS9BXA2</accession>
<keyword evidence="2" id="KW-0732">Signal</keyword>
<feature type="compositionally biased region" description="Polar residues" evidence="1">
    <location>
        <begin position="64"/>
        <end position="80"/>
    </location>
</feature>
<proteinExistence type="predicted"/>
<comment type="caution">
    <text evidence="3">The sequence shown here is derived from an EMBL/GenBank/DDBJ whole genome shotgun (WGS) entry which is preliminary data.</text>
</comment>
<organism evidence="3 4">
    <name type="scientific">Mariniradius sediminis</name>
    <dbReference type="NCBI Taxonomy" id="2909237"/>
    <lineage>
        <taxon>Bacteria</taxon>
        <taxon>Pseudomonadati</taxon>
        <taxon>Bacteroidota</taxon>
        <taxon>Cytophagia</taxon>
        <taxon>Cytophagales</taxon>
        <taxon>Cyclobacteriaceae</taxon>
        <taxon>Mariniradius</taxon>
    </lineage>
</organism>
<dbReference type="RefSeq" id="WP_234861904.1">
    <property type="nucleotide sequence ID" value="NZ_JAKEVZ010000009.1"/>
</dbReference>
<evidence type="ECO:0000256" key="1">
    <source>
        <dbReference type="SAM" id="MobiDB-lite"/>
    </source>
</evidence>
<evidence type="ECO:0000313" key="3">
    <source>
        <dbReference type="EMBL" id="MCF1751970.1"/>
    </source>
</evidence>
<keyword evidence="4" id="KW-1185">Reference proteome</keyword>
<sequence length="99" mass="11184">MKKLWMIGTAMLLWIGAANAQEWNELKGPAAKNYKPWKSQAKNVTADVRSERSEAQGPEFKNQKPWNQTDATTPIDTTLDTSKKVTGPKAKNKKPWKNN</sequence>
<feature type="region of interest" description="Disordered" evidence="1">
    <location>
        <begin position="29"/>
        <end position="99"/>
    </location>
</feature>
<feature type="signal peptide" evidence="2">
    <location>
        <begin position="1"/>
        <end position="20"/>
    </location>
</feature>
<feature type="compositionally biased region" description="Basic residues" evidence="1">
    <location>
        <begin position="90"/>
        <end position="99"/>
    </location>
</feature>
<feature type="chain" id="PRO_5047213927" evidence="2">
    <location>
        <begin position="21"/>
        <end position="99"/>
    </location>
</feature>
<protein>
    <submittedName>
        <fullName evidence="3">Uncharacterized protein</fullName>
    </submittedName>
</protein>
<name>A0ABS9BXA2_9BACT</name>
<dbReference type="EMBL" id="JAKEVZ010000009">
    <property type="protein sequence ID" value="MCF1751970.1"/>
    <property type="molecule type" value="Genomic_DNA"/>
</dbReference>
<evidence type="ECO:0000256" key="2">
    <source>
        <dbReference type="SAM" id="SignalP"/>
    </source>
</evidence>
<gene>
    <name evidence="3" type="ORF">L0U89_12920</name>
</gene>
<reference evidence="3 4" key="1">
    <citation type="submission" date="2022-01" db="EMBL/GenBank/DDBJ databases">
        <title>Mariniradius saccharolyticus sp. nov., isolated from sediment of a river.</title>
        <authorList>
            <person name="Liu H."/>
        </authorList>
    </citation>
    <scope>NUCLEOTIDE SEQUENCE [LARGE SCALE GENOMIC DNA]</scope>
    <source>
        <strain evidence="3 4">RY-2</strain>
    </source>
</reference>